<evidence type="ECO:0000313" key="2">
    <source>
        <dbReference type="Proteomes" id="UP000745859"/>
    </source>
</evidence>
<protein>
    <recommendedName>
        <fullName evidence="3">PKD domain-containing protein</fullName>
    </recommendedName>
</protein>
<evidence type="ECO:0000313" key="1">
    <source>
        <dbReference type="EMBL" id="NIJ45120.1"/>
    </source>
</evidence>
<comment type="caution">
    <text evidence="1">The sequence shown here is derived from an EMBL/GenBank/DDBJ whole genome shotgun (WGS) entry which is preliminary data.</text>
</comment>
<dbReference type="PROSITE" id="PS51257">
    <property type="entry name" value="PROKAR_LIPOPROTEIN"/>
    <property type="match status" value="1"/>
</dbReference>
<sequence length="314" mass="34625">MTNKHFLAAFLSVSLFTFTACEKEESIESLEENIEQPLEEDPEPIDFFKEYSRPTTSESSEYISEVLSYRPAPGQYINKNLGNLDSAETIVGGKTGLISLGAWGGSIIFTFDHTVMNRIDDNDFIIYGNAFSTFSEPGIVQVSFDENGNGVADDTWYEIAGSAHTKTATLHKYKTTYTNPKSDTEAVTWTDNNGSNGSVSAGTLNKYPLFISEQDQVIYSGTRLFPTVNGTGFITTDPLEWGYVDNYDSTYQENGNGNVFDIDWAVDTDMNSVSLKGIDFIKVYTGAQLELGFLGEMSTEIKGAADLSFSTNEE</sequence>
<keyword evidence="2" id="KW-1185">Reference proteome</keyword>
<dbReference type="EMBL" id="JAASQL010000001">
    <property type="protein sequence ID" value="NIJ45120.1"/>
    <property type="molecule type" value="Genomic_DNA"/>
</dbReference>
<reference evidence="1 2" key="1">
    <citation type="submission" date="2020-03" db="EMBL/GenBank/DDBJ databases">
        <title>Genomic Encyclopedia of Type Strains, Phase IV (KMG-IV): sequencing the most valuable type-strain genomes for metagenomic binning, comparative biology and taxonomic classification.</title>
        <authorList>
            <person name="Goeker M."/>
        </authorList>
    </citation>
    <scope>NUCLEOTIDE SEQUENCE [LARGE SCALE GENOMIC DNA]</scope>
    <source>
        <strain evidence="1 2">DSM 101599</strain>
    </source>
</reference>
<evidence type="ECO:0008006" key="3">
    <source>
        <dbReference type="Google" id="ProtNLM"/>
    </source>
</evidence>
<proteinExistence type="predicted"/>
<dbReference type="Proteomes" id="UP000745859">
    <property type="component" value="Unassembled WGS sequence"/>
</dbReference>
<dbReference type="RefSeq" id="WP_167186381.1">
    <property type="nucleotide sequence ID" value="NZ_JAASQL010000001.1"/>
</dbReference>
<name>A0ABX0U8F0_9FLAO</name>
<accession>A0ABX0U8F0</accession>
<gene>
    <name evidence="1" type="ORF">FHR24_001559</name>
</gene>
<organism evidence="1 2">
    <name type="scientific">Wenyingzhuangia heitensis</name>
    <dbReference type="NCBI Taxonomy" id="1487859"/>
    <lineage>
        <taxon>Bacteria</taxon>
        <taxon>Pseudomonadati</taxon>
        <taxon>Bacteroidota</taxon>
        <taxon>Flavobacteriia</taxon>
        <taxon>Flavobacteriales</taxon>
        <taxon>Flavobacteriaceae</taxon>
        <taxon>Wenyingzhuangia</taxon>
    </lineage>
</organism>